<accession>Q48XW6</accession>
<keyword evidence="3" id="KW-1185">Reference proteome</keyword>
<reference evidence="2 3" key="1">
    <citation type="journal article" date="2001" name="Proc. Natl. Acad. Sci. U.S.A.">
        <title>Complete genome sequence of an M1 strain of Streptococcus pyogenes.</title>
        <authorList>
            <person name="Ferretti J.J."/>
            <person name="McShan W.M."/>
            <person name="Adjic D."/>
            <person name="Savic D."/>
            <person name="Savic G."/>
            <person name="Lyon K."/>
            <person name="Primeaux C."/>
            <person name="Sezate S.S."/>
            <person name="Surorov A.N."/>
            <person name="Kenton S."/>
            <person name="Lai H."/>
            <person name="Lin S."/>
            <person name="Qian Y."/>
            <person name="Jia H.G."/>
            <person name="Najar F.Z."/>
            <person name="Ren Q."/>
            <person name="Zhu H."/>
            <person name="Song L."/>
            <person name="White J."/>
            <person name="Yuan X."/>
            <person name="Clifton S.W."/>
            <person name="Roe B.A."/>
            <person name="McLaughlin R.E."/>
        </authorList>
    </citation>
    <scope>NUCLEOTIDE SEQUENCE [LARGE SCALE GENOMIC DNA]</scope>
    <source>
        <strain evidence="3">ATCC 700294 / SF370 / Serotype M1</strain>
    </source>
</reference>
<dbReference type="SMR" id="Q99Z03"/>
<proteinExistence type="predicted"/>
<dbReference type="EMBL" id="AE004092">
    <property type="protein sequence ID" value="AAK34265.1"/>
    <property type="molecule type" value="Genomic_DNA"/>
</dbReference>
<feature type="coiled-coil region" evidence="1">
    <location>
        <begin position="42"/>
        <end position="69"/>
    </location>
</feature>
<dbReference type="KEGG" id="spy:SPy_1462"/>
<name>Q99Z03_STRP1</name>
<keyword evidence="1" id="KW-0175">Coiled coil</keyword>
<dbReference type="Proteomes" id="UP000000750">
    <property type="component" value="Chromosome"/>
</dbReference>
<protein>
    <submittedName>
        <fullName evidence="2">Uncharacterized protein</fullName>
    </submittedName>
</protein>
<organism evidence="2 3">
    <name type="scientific">Streptococcus pyogenes serotype M1</name>
    <dbReference type="NCBI Taxonomy" id="301447"/>
    <lineage>
        <taxon>Bacteria</taxon>
        <taxon>Bacillati</taxon>
        <taxon>Bacillota</taxon>
        <taxon>Bacilli</taxon>
        <taxon>Lactobacillales</taxon>
        <taxon>Streptococcaceae</taxon>
        <taxon>Streptococcus</taxon>
    </lineage>
</organism>
<accession>Q99Z03</accession>
<evidence type="ECO:0000313" key="2">
    <source>
        <dbReference type="EMBL" id="AAK34265.1"/>
    </source>
</evidence>
<dbReference type="AlphaFoldDB" id="Q99Z03"/>
<dbReference type="PATRIC" id="fig|160490.10.peg.1274"/>
<sequence length="86" mass="9999">MVQIQKTQYIKHLEQSGAFLMPKKEKNMNKISLNVEMTWENKDEFQQIMNKVNETKEAYEKALEAAENFVPKMSCATKLNKGEGDE</sequence>
<dbReference type="HOGENOM" id="CLU_191588_0_0_9"/>
<gene>
    <name evidence="2" type="ordered locus">SPy_1462</name>
</gene>
<evidence type="ECO:0000256" key="1">
    <source>
        <dbReference type="SAM" id="Coils"/>
    </source>
</evidence>
<evidence type="ECO:0000313" key="3">
    <source>
        <dbReference type="Proteomes" id="UP000000750"/>
    </source>
</evidence>